<feature type="region of interest" description="Disordered" evidence="1">
    <location>
        <begin position="117"/>
        <end position="140"/>
    </location>
</feature>
<organism evidence="2 3">
    <name type="scientific">Eumeta variegata</name>
    <name type="common">Bagworm moth</name>
    <name type="synonym">Eumeta japonica</name>
    <dbReference type="NCBI Taxonomy" id="151549"/>
    <lineage>
        <taxon>Eukaryota</taxon>
        <taxon>Metazoa</taxon>
        <taxon>Ecdysozoa</taxon>
        <taxon>Arthropoda</taxon>
        <taxon>Hexapoda</taxon>
        <taxon>Insecta</taxon>
        <taxon>Pterygota</taxon>
        <taxon>Neoptera</taxon>
        <taxon>Endopterygota</taxon>
        <taxon>Lepidoptera</taxon>
        <taxon>Glossata</taxon>
        <taxon>Ditrysia</taxon>
        <taxon>Tineoidea</taxon>
        <taxon>Psychidae</taxon>
        <taxon>Oiketicinae</taxon>
        <taxon>Eumeta</taxon>
    </lineage>
</organism>
<keyword evidence="3" id="KW-1185">Reference proteome</keyword>
<reference evidence="2 3" key="1">
    <citation type="journal article" date="2019" name="Commun. Biol.">
        <title>The bagworm genome reveals a unique fibroin gene that provides high tensile strength.</title>
        <authorList>
            <person name="Kono N."/>
            <person name="Nakamura H."/>
            <person name="Ohtoshi R."/>
            <person name="Tomita M."/>
            <person name="Numata K."/>
            <person name="Arakawa K."/>
        </authorList>
    </citation>
    <scope>NUCLEOTIDE SEQUENCE [LARGE SCALE GENOMIC DNA]</scope>
</reference>
<sequence>MRTLGAPPRGHELTAHRPKSIVSSLYLPVPSKRTNLRGAPEEECHIKYRDLFTGPSYLLLVTPLNKTEPTTAVPFGIAISIFQFCRIRSVSRGSADQSCDNRSLDDTLHEALSFLEKDDNVEPQQVEPPDPAVLSDEDQGSFVNNLTGRQLGVRCEVMLAGKSKDRVRRLKATTSKTMKSYSEPQLRPSSNQTSRNRGRGLSQSRNGGRRGGRSHDPDLDSTTDVITNQRKKIQRVAKIKAAAFIGTRVNDKGVHGARPCIGILYAGSVPAD</sequence>
<accession>A0A4C1XW24</accession>
<evidence type="ECO:0000313" key="2">
    <source>
        <dbReference type="EMBL" id="GBP67252.1"/>
    </source>
</evidence>
<evidence type="ECO:0000313" key="3">
    <source>
        <dbReference type="Proteomes" id="UP000299102"/>
    </source>
</evidence>
<dbReference type="Proteomes" id="UP000299102">
    <property type="component" value="Unassembled WGS sequence"/>
</dbReference>
<proteinExistence type="predicted"/>
<dbReference type="EMBL" id="BGZK01000978">
    <property type="protein sequence ID" value="GBP67252.1"/>
    <property type="molecule type" value="Genomic_DNA"/>
</dbReference>
<dbReference type="OrthoDB" id="6932429at2759"/>
<feature type="region of interest" description="Disordered" evidence="1">
    <location>
        <begin position="166"/>
        <end position="226"/>
    </location>
</feature>
<dbReference type="AlphaFoldDB" id="A0A4C1XW24"/>
<evidence type="ECO:0000256" key="1">
    <source>
        <dbReference type="SAM" id="MobiDB-lite"/>
    </source>
</evidence>
<feature type="compositionally biased region" description="Polar residues" evidence="1">
    <location>
        <begin position="172"/>
        <end position="193"/>
    </location>
</feature>
<protein>
    <submittedName>
        <fullName evidence="2">Uncharacterized protein</fullName>
    </submittedName>
</protein>
<gene>
    <name evidence="2" type="ORF">EVAR_47204_1</name>
</gene>
<name>A0A4C1XW24_EUMVA</name>
<comment type="caution">
    <text evidence="2">The sequence shown here is derived from an EMBL/GenBank/DDBJ whole genome shotgun (WGS) entry which is preliminary data.</text>
</comment>